<feature type="region of interest" description="Disordered" evidence="4">
    <location>
        <begin position="133"/>
        <end position="192"/>
    </location>
</feature>
<name>A0A2A2J553_9BILA</name>
<feature type="domain" description="GDP/GTP exchange factor Sec2 N-terminal" evidence="5">
    <location>
        <begin position="38"/>
        <end position="106"/>
    </location>
</feature>
<dbReference type="InterPro" id="IPR040351">
    <property type="entry name" value="RAB3IL/RAB3IP/Sec2"/>
</dbReference>
<organism evidence="6 7">
    <name type="scientific">Diploscapter pachys</name>
    <dbReference type="NCBI Taxonomy" id="2018661"/>
    <lineage>
        <taxon>Eukaryota</taxon>
        <taxon>Metazoa</taxon>
        <taxon>Ecdysozoa</taxon>
        <taxon>Nematoda</taxon>
        <taxon>Chromadorea</taxon>
        <taxon>Rhabditida</taxon>
        <taxon>Rhabditina</taxon>
        <taxon>Rhabditomorpha</taxon>
        <taxon>Rhabditoidea</taxon>
        <taxon>Rhabditidae</taxon>
        <taxon>Diploscapter</taxon>
    </lineage>
</organism>
<proteinExistence type="inferred from homology"/>
<sequence>MADIIGLSPVRIIGTDKNPVTANLESGESPPLSNGDDFINMKMELEAMRKALEERDEKMSKMARIQTHVDAEVQELTEKLFQEAYKMVNTAEERRERAEKLLEEARLQVEVLTAEVIALKEIVQAPGMGLQHFRNTSPEHKSTLAKLFSPSSKQKRDSSSHSATRKSSTLPSTSQEKKDKEERDNEQKEADAVEEVDPILFAEFQSWKEAGHPSYGHPFMERVRTEEVQPCMLFGNQELATQIMDSILANRLELEPVNEPKPSVRECTLTSVSRFCPYRVRTSDAEPWHYISLIARNRIAAVCDFFMFVRYISEGLIRCGLRDAYFHVVQLRKNMNLVKLGLGFVPKSNTRFAL</sequence>
<dbReference type="Gene3D" id="1.20.5.4880">
    <property type="match status" value="1"/>
</dbReference>
<dbReference type="InterPro" id="IPR009449">
    <property type="entry name" value="Sec2_N"/>
</dbReference>
<evidence type="ECO:0000259" key="5">
    <source>
        <dbReference type="Pfam" id="PF06428"/>
    </source>
</evidence>
<dbReference type="AlphaFoldDB" id="A0A2A2J553"/>
<dbReference type="Pfam" id="PF06428">
    <property type="entry name" value="Sec2p"/>
    <property type="match status" value="1"/>
</dbReference>
<feature type="coiled-coil region" evidence="3">
    <location>
        <begin position="42"/>
        <end position="122"/>
    </location>
</feature>
<dbReference type="Proteomes" id="UP000218231">
    <property type="component" value="Unassembled WGS sequence"/>
</dbReference>
<dbReference type="Pfam" id="PF25555">
    <property type="entry name" value="RAB3A-like_C"/>
    <property type="match status" value="1"/>
</dbReference>
<evidence type="ECO:0000256" key="3">
    <source>
        <dbReference type="SAM" id="Coils"/>
    </source>
</evidence>
<evidence type="ECO:0000256" key="2">
    <source>
        <dbReference type="ARBA" id="ARBA00025794"/>
    </source>
</evidence>
<comment type="similarity">
    <text evidence="2">Belongs to the SEC2 family.</text>
</comment>
<keyword evidence="1 3" id="KW-0175">Coiled coil</keyword>
<dbReference type="GO" id="GO:0005085">
    <property type="term" value="F:guanyl-nucleotide exchange factor activity"/>
    <property type="evidence" value="ECO:0007669"/>
    <property type="project" value="InterPro"/>
</dbReference>
<protein>
    <recommendedName>
        <fullName evidence="5">GDP/GTP exchange factor Sec2 N-terminal domain-containing protein</fullName>
    </recommendedName>
</protein>
<dbReference type="SUPFAM" id="SSF144284">
    <property type="entry name" value="Sec2 N-terminal region"/>
    <property type="match status" value="1"/>
</dbReference>
<dbReference type="GO" id="GO:0006887">
    <property type="term" value="P:exocytosis"/>
    <property type="evidence" value="ECO:0007669"/>
    <property type="project" value="TreeGrafter"/>
</dbReference>
<dbReference type="CDD" id="cd21044">
    <property type="entry name" value="Rab11BD_RAB3IP_like"/>
    <property type="match status" value="1"/>
</dbReference>
<comment type="caution">
    <text evidence="6">The sequence shown here is derived from an EMBL/GenBank/DDBJ whole genome shotgun (WGS) entry which is preliminary data.</text>
</comment>
<dbReference type="OrthoDB" id="5560525at2759"/>
<dbReference type="PANTHER" id="PTHR14430">
    <property type="entry name" value="RABIN3-RELATED"/>
    <property type="match status" value="1"/>
</dbReference>
<evidence type="ECO:0000313" key="6">
    <source>
        <dbReference type="EMBL" id="PAV56739.1"/>
    </source>
</evidence>
<gene>
    <name evidence="6" type="ORF">WR25_05006</name>
</gene>
<dbReference type="GO" id="GO:0070319">
    <property type="term" value="C:Golgi to plasma membrane transport vesicle"/>
    <property type="evidence" value="ECO:0007669"/>
    <property type="project" value="TreeGrafter"/>
</dbReference>
<evidence type="ECO:0000256" key="1">
    <source>
        <dbReference type="ARBA" id="ARBA00023054"/>
    </source>
</evidence>
<evidence type="ECO:0000256" key="4">
    <source>
        <dbReference type="SAM" id="MobiDB-lite"/>
    </source>
</evidence>
<keyword evidence="7" id="KW-1185">Reference proteome</keyword>
<dbReference type="STRING" id="2018661.A0A2A2J553"/>
<reference evidence="6 7" key="1">
    <citation type="journal article" date="2017" name="Curr. Biol.">
        <title>Genome architecture and evolution of a unichromosomal asexual nematode.</title>
        <authorList>
            <person name="Fradin H."/>
            <person name="Zegar C."/>
            <person name="Gutwein M."/>
            <person name="Lucas J."/>
            <person name="Kovtun M."/>
            <person name="Corcoran D."/>
            <person name="Baugh L.R."/>
            <person name="Kiontke K."/>
            <person name="Gunsalus K."/>
            <person name="Fitch D.H."/>
            <person name="Piano F."/>
        </authorList>
    </citation>
    <scope>NUCLEOTIDE SEQUENCE [LARGE SCALE GENOMIC DNA]</scope>
    <source>
        <strain evidence="6">PF1309</strain>
    </source>
</reference>
<dbReference type="EMBL" id="LIAE01010679">
    <property type="protein sequence ID" value="PAV56739.1"/>
    <property type="molecule type" value="Genomic_DNA"/>
</dbReference>
<dbReference type="PANTHER" id="PTHR14430:SF0">
    <property type="entry name" value="SEC2P DOMAIN-CONTAINING PROTEIN"/>
    <property type="match status" value="1"/>
</dbReference>
<accession>A0A2A2J553</accession>
<feature type="compositionally biased region" description="Basic and acidic residues" evidence="4">
    <location>
        <begin position="175"/>
        <end position="191"/>
    </location>
</feature>
<evidence type="ECO:0000313" key="7">
    <source>
        <dbReference type="Proteomes" id="UP000218231"/>
    </source>
</evidence>